<accession>A0ACB8A5M0</accession>
<name>A0ACB8A5M0_9AGAM</name>
<sequence length="338" mass="37151">MSQSVIVISSEAGMDTFLTKIRSNAAVAVAVRSLHVTSSHRTLSIPTLRECLRRLKFLEDLELTLCGVSGAGWGQLLRGIRFRHLELLYTNASHAALTAFIHHHPTIVYLKIDQCMPGLSSCPLKAAALPALSDIAAPASCVSSIVDGNPVARVLATQLTDRDVRLPSVTLLASLASSSVAIDVLQIDIDPTNFDILDRIAKAAPYISALNLIEKDQPSFRAYPRGRRAWKDTRSWAKGLKRLTQLNTLSLRTSTPLTAIPGNEVQEAIVVRRWSGLIFANNRPAPASNSHPTLRHIQLQYVDNGVNYQSQWDRDRIAWFRTIASVSEEGDIVDVMSD</sequence>
<comment type="caution">
    <text evidence="1">The sequence shown here is derived from an EMBL/GenBank/DDBJ whole genome shotgun (WGS) entry which is preliminary data.</text>
</comment>
<reference evidence="1" key="1">
    <citation type="journal article" date="2021" name="New Phytol.">
        <title>Evolutionary innovations through gain and loss of genes in the ectomycorrhizal Boletales.</title>
        <authorList>
            <person name="Wu G."/>
            <person name="Miyauchi S."/>
            <person name="Morin E."/>
            <person name="Kuo A."/>
            <person name="Drula E."/>
            <person name="Varga T."/>
            <person name="Kohler A."/>
            <person name="Feng B."/>
            <person name="Cao Y."/>
            <person name="Lipzen A."/>
            <person name="Daum C."/>
            <person name="Hundley H."/>
            <person name="Pangilinan J."/>
            <person name="Johnson J."/>
            <person name="Barry K."/>
            <person name="LaButti K."/>
            <person name="Ng V."/>
            <person name="Ahrendt S."/>
            <person name="Min B."/>
            <person name="Choi I.G."/>
            <person name="Park H."/>
            <person name="Plett J.M."/>
            <person name="Magnuson J."/>
            <person name="Spatafora J.W."/>
            <person name="Nagy L.G."/>
            <person name="Henrissat B."/>
            <person name="Grigoriev I.V."/>
            <person name="Yang Z.L."/>
            <person name="Xu J."/>
            <person name="Martin F.M."/>
        </authorList>
    </citation>
    <scope>NUCLEOTIDE SEQUENCE</scope>
    <source>
        <strain evidence="1">ATCC 28755</strain>
    </source>
</reference>
<dbReference type="EMBL" id="MU267851">
    <property type="protein sequence ID" value="KAH7908027.1"/>
    <property type="molecule type" value="Genomic_DNA"/>
</dbReference>
<evidence type="ECO:0000313" key="1">
    <source>
        <dbReference type="EMBL" id="KAH7908027.1"/>
    </source>
</evidence>
<organism evidence="1 2">
    <name type="scientific">Hygrophoropsis aurantiaca</name>
    <dbReference type="NCBI Taxonomy" id="72124"/>
    <lineage>
        <taxon>Eukaryota</taxon>
        <taxon>Fungi</taxon>
        <taxon>Dikarya</taxon>
        <taxon>Basidiomycota</taxon>
        <taxon>Agaricomycotina</taxon>
        <taxon>Agaricomycetes</taxon>
        <taxon>Agaricomycetidae</taxon>
        <taxon>Boletales</taxon>
        <taxon>Coniophorineae</taxon>
        <taxon>Hygrophoropsidaceae</taxon>
        <taxon>Hygrophoropsis</taxon>
    </lineage>
</organism>
<evidence type="ECO:0000313" key="2">
    <source>
        <dbReference type="Proteomes" id="UP000790377"/>
    </source>
</evidence>
<protein>
    <submittedName>
        <fullName evidence="1">Uncharacterized protein</fullName>
    </submittedName>
</protein>
<proteinExistence type="predicted"/>
<dbReference type="Proteomes" id="UP000790377">
    <property type="component" value="Unassembled WGS sequence"/>
</dbReference>
<gene>
    <name evidence="1" type="ORF">BJ138DRAFT_1116184</name>
</gene>
<keyword evidence="2" id="KW-1185">Reference proteome</keyword>